<evidence type="ECO:0000256" key="1">
    <source>
        <dbReference type="SAM" id="MobiDB-lite"/>
    </source>
</evidence>
<keyword evidence="2" id="KW-0812">Transmembrane</keyword>
<keyword evidence="2" id="KW-1133">Transmembrane helix</keyword>
<name>A0AAN6XWR5_9PEZI</name>
<organism evidence="3 4">
    <name type="scientific">Rhypophila decipiens</name>
    <dbReference type="NCBI Taxonomy" id="261697"/>
    <lineage>
        <taxon>Eukaryota</taxon>
        <taxon>Fungi</taxon>
        <taxon>Dikarya</taxon>
        <taxon>Ascomycota</taxon>
        <taxon>Pezizomycotina</taxon>
        <taxon>Sordariomycetes</taxon>
        <taxon>Sordariomycetidae</taxon>
        <taxon>Sordariales</taxon>
        <taxon>Naviculisporaceae</taxon>
        <taxon>Rhypophila</taxon>
    </lineage>
</organism>
<feature type="compositionally biased region" description="Basic and acidic residues" evidence="1">
    <location>
        <begin position="214"/>
        <end position="232"/>
    </location>
</feature>
<keyword evidence="4" id="KW-1185">Reference proteome</keyword>
<dbReference type="PANTHER" id="PTHR32251:SF17">
    <property type="entry name" value="STEROID 5-ALPHA REDUCTASE C-TERMINAL DOMAIN-CONTAINING PROTEIN"/>
    <property type="match status" value="1"/>
</dbReference>
<feature type="transmembrane region" description="Helical" evidence="2">
    <location>
        <begin position="325"/>
        <end position="345"/>
    </location>
</feature>
<dbReference type="PANTHER" id="PTHR32251">
    <property type="entry name" value="3-OXO-5-ALPHA-STEROID 4-DEHYDROGENASE"/>
    <property type="match status" value="1"/>
</dbReference>
<feature type="region of interest" description="Disordered" evidence="1">
    <location>
        <begin position="209"/>
        <end position="235"/>
    </location>
</feature>
<comment type="caution">
    <text evidence="3">The sequence shown here is derived from an EMBL/GenBank/DDBJ whole genome shotgun (WGS) entry which is preliminary data.</text>
</comment>
<evidence type="ECO:0000313" key="3">
    <source>
        <dbReference type="EMBL" id="KAK4208338.1"/>
    </source>
</evidence>
<reference evidence="3" key="2">
    <citation type="submission" date="2023-05" db="EMBL/GenBank/DDBJ databases">
        <authorList>
            <consortium name="Lawrence Berkeley National Laboratory"/>
            <person name="Steindorff A."/>
            <person name="Hensen N."/>
            <person name="Bonometti L."/>
            <person name="Westerberg I."/>
            <person name="Brannstrom I.O."/>
            <person name="Guillou S."/>
            <person name="Cros-Aarteil S."/>
            <person name="Calhoun S."/>
            <person name="Haridas S."/>
            <person name="Kuo A."/>
            <person name="Mondo S."/>
            <person name="Pangilinan J."/>
            <person name="Riley R."/>
            <person name="Labutti K."/>
            <person name="Andreopoulos B."/>
            <person name="Lipzen A."/>
            <person name="Chen C."/>
            <person name="Yanf M."/>
            <person name="Daum C."/>
            <person name="Ng V."/>
            <person name="Clum A."/>
            <person name="Ohm R."/>
            <person name="Martin F."/>
            <person name="Silar P."/>
            <person name="Natvig D."/>
            <person name="Lalanne C."/>
            <person name="Gautier V."/>
            <person name="Ament-Velasquez S.L."/>
            <person name="Kruys A."/>
            <person name="Hutchinson M.I."/>
            <person name="Powell A.J."/>
            <person name="Barry K."/>
            <person name="Miller A.N."/>
            <person name="Grigoriev I.V."/>
            <person name="Debuchy R."/>
            <person name="Gladieux P."/>
            <person name="Thoren M.H."/>
            <person name="Johannesson H."/>
        </authorList>
    </citation>
    <scope>NUCLEOTIDE SEQUENCE</scope>
    <source>
        <strain evidence="3">PSN293</strain>
    </source>
</reference>
<dbReference type="EMBL" id="MU858248">
    <property type="protein sequence ID" value="KAK4208338.1"/>
    <property type="molecule type" value="Genomic_DNA"/>
</dbReference>
<dbReference type="Pfam" id="PF06966">
    <property type="entry name" value="DUF1295"/>
    <property type="match status" value="2"/>
</dbReference>
<sequence length="382" mass="42054">MPGLLQSSLHITDFTRSPNHVSNSTTASPNVVPKLPGSFISTLLPAASASLAVQVLFGIPSILNQTELAYDLGGGVGYYVTLATAFLVPVLRRRLAQAESEAAQVDVPVSESRPITVKDLLKGLSLKDWNRRQLAVTGGTVMWAFRLSSYLFIRALKKGHDSRFTRTKHMPVRFAIFWFAQSIWVLLCSMPAIAVNSVPTEALNAISRKSPSKKGKEVATKPKGKPEEDTPEAKSTMTDKLGLIVFLSGFILETLADYQKNRWWAQKAKGIHNEDFITRGLWAKSQYPNYLGDILLNSGLAIFASGILIRQPVQSALGWNSTPGGYLKAILIPGLAPIFTAYTLLRLSGVPLSRRKYDRLYGGREDYNAWKESAGLLFPKLF</sequence>
<dbReference type="InterPro" id="IPR010721">
    <property type="entry name" value="UstE-like"/>
</dbReference>
<dbReference type="GO" id="GO:0016020">
    <property type="term" value="C:membrane"/>
    <property type="evidence" value="ECO:0007669"/>
    <property type="project" value="TreeGrafter"/>
</dbReference>
<dbReference type="Gene3D" id="1.20.120.1630">
    <property type="match status" value="1"/>
</dbReference>
<feature type="transmembrane region" description="Helical" evidence="2">
    <location>
        <begin position="134"/>
        <end position="153"/>
    </location>
</feature>
<feature type="transmembrane region" description="Helical" evidence="2">
    <location>
        <begin position="294"/>
        <end position="313"/>
    </location>
</feature>
<gene>
    <name evidence="3" type="ORF">QBC37DRAFT_79454</name>
</gene>
<dbReference type="AlphaFoldDB" id="A0AAN6XWR5"/>
<feature type="transmembrane region" description="Helical" evidence="2">
    <location>
        <begin position="69"/>
        <end position="91"/>
    </location>
</feature>
<accession>A0AAN6XWR5</accession>
<evidence type="ECO:0000313" key="4">
    <source>
        <dbReference type="Proteomes" id="UP001301769"/>
    </source>
</evidence>
<protein>
    <recommendedName>
        <fullName evidence="5">Steroid 5-alpha reductase C-terminal domain-containing protein</fullName>
    </recommendedName>
</protein>
<keyword evidence="2" id="KW-0472">Membrane</keyword>
<reference evidence="3" key="1">
    <citation type="journal article" date="2023" name="Mol. Phylogenet. Evol.">
        <title>Genome-scale phylogeny and comparative genomics of the fungal order Sordariales.</title>
        <authorList>
            <person name="Hensen N."/>
            <person name="Bonometti L."/>
            <person name="Westerberg I."/>
            <person name="Brannstrom I.O."/>
            <person name="Guillou S."/>
            <person name="Cros-Aarteil S."/>
            <person name="Calhoun S."/>
            <person name="Haridas S."/>
            <person name="Kuo A."/>
            <person name="Mondo S."/>
            <person name="Pangilinan J."/>
            <person name="Riley R."/>
            <person name="LaButti K."/>
            <person name="Andreopoulos B."/>
            <person name="Lipzen A."/>
            <person name="Chen C."/>
            <person name="Yan M."/>
            <person name="Daum C."/>
            <person name="Ng V."/>
            <person name="Clum A."/>
            <person name="Steindorff A."/>
            <person name="Ohm R.A."/>
            <person name="Martin F."/>
            <person name="Silar P."/>
            <person name="Natvig D.O."/>
            <person name="Lalanne C."/>
            <person name="Gautier V."/>
            <person name="Ament-Velasquez S.L."/>
            <person name="Kruys A."/>
            <person name="Hutchinson M.I."/>
            <person name="Powell A.J."/>
            <person name="Barry K."/>
            <person name="Miller A.N."/>
            <person name="Grigoriev I.V."/>
            <person name="Debuchy R."/>
            <person name="Gladieux P."/>
            <person name="Hiltunen Thoren M."/>
            <person name="Johannesson H."/>
        </authorList>
    </citation>
    <scope>NUCLEOTIDE SEQUENCE</scope>
    <source>
        <strain evidence="3">PSN293</strain>
    </source>
</reference>
<evidence type="ECO:0008006" key="5">
    <source>
        <dbReference type="Google" id="ProtNLM"/>
    </source>
</evidence>
<proteinExistence type="predicted"/>
<evidence type="ECO:0000256" key="2">
    <source>
        <dbReference type="SAM" id="Phobius"/>
    </source>
</evidence>
<feature type="transmembrane region" description="Helical" evidence="2">
    <location>
        <begin position="174"/>
        <end position="194"/>
    </location>
</feature>
<dbReference type="Proteomes" id="UP001301769">
    <property type="component" value="Unassembled WGS sequence"/>
</dbReference>